<evidence type="ECO:0000256" key="1">
    <source>
        <dbReference type="ARBA" id="ARBA00018719"/>
    </source>
</evidence>
<sequence length="294" mass="31457">MEHDVIIIGGSYSGMSAALQRVRARRKVLVIDAGERRNRFASHGHGFLTQDGVAPDVIVAQAGVQLAKYPTLSWIEGKANAAKQVEGGFEIATEDGRSFTGRRLLLALGVKDHLPGIPGLAERWGQSVFHCPYCHGYELDQGPIGVIGVGAISMHQASMLPDWGPTTFLTNGSHEPDKEERELLDRRGARIEPSEIVEISGKADVLLKDGQVLSFAGLFVAPRIEPSSPLAQQLGCEIEDTPIGQIIRANEMKETSVPFVFACGDVARMAGSIALAVGDGAMAAGGVHHSLMFR</sequence>
<dbReference type="GO" id="GO:0016491">
    <property type="term" value="F:oxidoreductase activity"/>
    <property type="evidence" value="ECO:0007669"/>
    <property type="project" value="UniProtKB-KW"/>
</dbReference>
<keyword evidence="3" id="KW-0560">Oxidoreductase</keyword>
<dbReference type="InterPro" id="IPR023753">
    <property type="entry name" value="FAD/NAD-binding_dom"/>
</dbReference>
<dbReference type="RefSeq" id="WP_090593318.1">
    <property type="nucleotide sequence ID" value="NZ_FNCS01000002.1"/>
</dbReference>
<evidence type="ECO:0000313" key="5">
    <source>
        <dbReference type="EMBL" id="SDG39734.1"/>
    </source>
</evidence>
<protein>
    <recommendedName>
        <fullName evidence="1">Thioredoxin reductase</fullName>
    </recommendedName>
</protein>
<dbReference type="Proteomes" id="UP000199495">
    <property type="component" value="Unassembled WGS sequence"/>
</dbReference>
<proteinExistence type="predicted"/>
<dbReference type="EMBL" id="FNCS01000002">
    <property type="protein sequence ID" value="SDG39734.1"/>
    <property type="molecule type" value="Genomic_DNA"/>
</dbReference>
<name>A0A1G7TXI6_9HYPH</name>
<dbReference type="OrthoDB" id="9786503at2"/>
<dbReference type="STRING" id="440168.SAMN04487974_102395"/>
<reference evidence="5 6" key="1">
    <citation type="submission" date="2016-10" db="EMBL/GenBank/DDBJ databases">
        <authorList>
            <person name="de Groot N.N."/>
        </authorList>
    </citation>
    <scope>NUCLEOTIDE SEQUENCE [LARGE SCALE GENOMIC DNA]</scope>
    <source>
        <strain evidence="5 6">CGMCC 1.10267</strain>
    </source>
</reference>
<accession>A0A1G7TXI6</accession>
<dbReference type="Pfam" id="PF07992">
    <property type="entry name" value="Pyr_redox_2"/>
    <property type="match status" value="1"/>
</dbReference>
<gene>
    <name evidence="5" type="ORF">SAMN04487974_102395</name>
</gene>
<keyword evidence="6" id="KW-1185">Reference proteome</keyword>
<dbReference type="AlphaFoldDB" id="A0A1G7TXI6"/>
<evidence type="ECO:0000313" key="6">
    <source>
        <dbReference type="Proteomes" id="UP000199495"/>
    </source>
</evidence>
<dbReference type="PRINTS" id="PR00368">
    <property type="entry name" value="FADPNR"/>
</dbReference>
<evidence type="ECO:0000256" key="3">
    <source>
        <dbReference type="ARBA" id="ARBA00023002"/>
    </source>
</evidence>
<dbReference type="InterPro" id="IPR050097">
    <property type="entry name" value="Ferredoxin-NADP_redctase_2"/>
</dbReference>
<keyword evidence="2" id="KW-0285">Flavoprotein</keyword>
<dbReference type="InterPro" id="IPR036188">
    <property type="entry name" value="FAD/NAD-bd_sf"/>
</dbReference>
<evidence type="ECO:0000256" key="2">
    <source>
        <dbReference type="ARBA" id="ARBA00022630"/>
    </source>
</evidence>
<dbReference type="PANTHER" id="PTHR48105">
    <property type="entry name" value="THIOREDOXIN REDUCTASE 1-RELATED-RELATED"/>
    <property type="match status" value="1"/>
</dbReference>
<dbReference type="Gene3D" id="3.50.50.60">
    <property type="entry name" value="FAD/NAD(P)-binding domain"/>
    <property type="match status" value="2"/>
</dbReference>
<dbReference type="PRINTS" id="PR00469">
    <property type="entry name" value="PNDRDTASEII"/>
</dbReference>
<organism evidence="5 6">
    <name type="scientific">Pelagibacterium luteolum</name>
    <dbReference type="NCBI Taxonomy" id="440168"/>
    <lineage>
        <taxon>Bacteria</taxon>
        <taxon>Pseudomonadati</taxon>
        <taxon>Pseudomonadota</taxon>
        <taxon>Alphaproteobacteria</taxon>
        <taxon>Hyphomicrobiales</taxon>
        <taxon>Devosiaceae</taxon>
        <taxon>Pelagibacterium</taxon>
    </lineage>
</organism>
<evidence type="ECO:0000259" key="4">
    <source>
        <dbReference type="Pfam" id="PF07992"/>
    </source>
</evidence>
<dbReference type="SUPFAM" id="SSF51905">
    <property type="entry name" value="FAD/NAD(P)-binding domain"/>
    <property type="match status" value="1"/>
</dbReference>
<feature type="domain" description="FAD/NAD(P)-binding" evidence="4">
    <location>
        <begin position="3"/>
        <end position="276"/>
    </location>
</feature>